<proteinExistence type="predicted"/>
<comment type="caution">
    <text evidence="2">The sequence shown here is derived from an EMBL/GenBank/DDBJ whole genome shotgun (WGS) entry which is preliminary data.</text>
</comment>
<gene>
    <name evidence="2" type="ORF">KHA90_07055</name>
</gene>
<dbReference type="EMBL" id="JAGYVZ010000005">
    <property type="protein sequence ID" value="MBS7230777.1"/>
    <property type="molecule type" value="Genomic_DNA"/>
</dbReference>
<organism evidence="2 3">
    <name type="scientific">Flavobacterium psychroterrae</name>
    <dbReference type="NCBI Taxonomy" id="2133767"/>
    <lineage>
        <taxon>Bacteria</taxon>
        <taxon>Pseudomonadati</taxon>
        <taxon>Bacteroidota</taxon>
        <taxon>Flavobacteriia</taxon>
        <taxon>Flavobacteriales</taxon>
        <taxon>Flavobacteriaceae</taxon>
        <taxon>Flavobacterium</taxon>
    </lineage>
</organism>
<evidence type="ECO:0008006" key="4">
    <source>
        <dbReference type="Google" id="ProtNLM"/>
    </source>
</evidence>
<feature type="signal peptide" evidence="1">
    <location>
        <begin position="1"/>
        <end position="20"/>
    </location>
</feature>
<evidence type="ECO:0000313" key="2">
    <source>
        <dbReference type="EMBL" id="MBS7230777.1"/>
    </source>
</evidence>
<name>A0ABS5P901_9FLAO</name>
<sequence length="142" mass="16397">MKLIIKLVILIFNLTLSAQSDNFIGDYSRSLSEEGNHIIEYKLTLNQNGTFLFHSYTKMQGGTPPEVNKYGKGKWTAKDNLITFSANKNEDFDEKYTLNFNKSTARFITKNPRNKTDQIVKTRLAFIASGIFWMQRIDVFKV</sequence>
<keyword evidence="1" id="KW-0732">Signal</keyword>
<reference evidence="2 3" key="1">
    <citation type="journal article" date="2018" name="Int. J. Syst. Evol. Microbiol.">
        <title>Flavobacterium chryseum sp. nov. and Flavobacterium psychroterrae sp. nov., novel environmental bacteria isolated from Antarctica.</title>
        <authorList>
            <person name="Kralova S."/>
            <person name="Svec P."/>
            <person name="Busse H.J."/>
            <person name="Stankova E."/>
            <person name="Vaczi P."/>
            <person name="Sedlacek I."/>
        </authorList>
    </citation>
    <scope>NUCLEOTIDE SEQUENCE [LARGE SCALE GENOMIC DNA]</scope>
    <source>
        <strain evidence="2 3">CCM 8827</strain>
    </source>
</reference>
<keyword evidence="3" id="KW-1185">Reference proteome</keyword>
<evidence type="ECO:0000256" key="1">
    <source>
        <dbReference type="SAM" id="SignalP"/>
    </source>
</evidence>
<accession>A0ABS5P901</accession>
<dbReference type="RefSeq" id="WP_213296874.1">
    <property type="nucleotide sequence ID" value="NZ_JAGYVZ010000005.1"/>
</dbReference>
<protein>
    <recommendedName>
        <fullName evidence="4">Lipocalin-like domain-containing protein</fullName>
    </recommendedName>
</protein>
<dbReference type="Proteomes" id="UP000722625">
    <property type="component" value="Unassembled WGS sequence"/>
</dbReference>
<evidence type="ECO:0000313" key="3">
    <source>
        <dbReference type="Proteomes" id="UP000722625"/>
    </source>
</evidence>
<feature type="chain" id="PRO_5047094468" description="Lipocalin-like domain-containing protein" evidence="1">
    <location>
        <begin position="21"/>
        <end position="142"/>
    </location>
</feature>